<keyword evidence="10" id="KW-1185">Reference proteome</keyword>
<evidence type="ECO:0000256" key="5">
    <source>
        <dbReference type="ARBA" id="ARBA00022842"/>
    </source>
</evidence>
<dbReference type="GO" id="GO:0046872">
    <property type="term" value="F:metal ion binding"/>
    <property type="evidence" value="ECO:0007669"/>
    <property type="project" value="UniProtKB-KW"/>
</dbReference>
<sequence length="204" mass="21976">MPTTPPEPLLLLCGGLSRRMGSPKALLNYRGQSLIARQLADALPHRPVWLAAAGGHYADTDGAVYLPDALPAHQGPLAALLPALQRAQQHGHRGLYVLACDTLLQPQAVIRVLQQAHHSAAWADGVVLLADGNRPHPLQAHWSAKLAAPLHTYLNAGGRKVMGWLSNIPCQQVAMPPAWPPLANFNTRADFNRAVALLEQQEQA</sequence>
<evidence type="ECO:0000313" key="9">
    <source>
        <dbReference type="EMBL" id="QRQ81032.1"/>
    </source>
</evidence>
<keyword evidence="9" id="KW-0548">Nucleotidyltransferase</keyword>
<dbReference type="Gene3D" id="3.90.550.10">
    <property type="entry name" value="Spore Coat Polysaccharide Biosynthesis Protein SpsA, Chain A"/>
    <property type="match status" value="1"/>
</dbReference>
<dbReference type="PANTHER" id="PTHR19136">
    <property type="entry name" value="MOLYBDENUM COFACTOR GUANYLYLTRANSFERASE"/>
    <property type="match status" value="1"/>
</dbReference>
<dbReference type="RefSeq" id="WP_230338317.1">
    <property type="nucleotide sequence ID" value="NZ_CP069798.1"/>
</dbReference>
<name>A0A892ZDL5_9NEIS</name>
<dbReference type="Proteomes" id="UP000653156">
    <property type="component" value="Chromosome"/>
</dbReference>
<keyword evidence="7" id="KW-0501">Molybdenum cofactor biosynthesis</keyword>
<keyword evidence="1" id="KW-0963">Cytoplasm</keyword>
<evidence type="ECO:0000259" key="8">
    <source>
        <dbReference type="Pfam" id="PF12804"/>
    </source>
</evidence>
<keyword evidence="5" id="KW-0460">Magnesium</keyword>
<evidence type="ECO:0000256" key="4">
    <source>
        <dbReference type="ARBA" id="ARBA00022741"/>
    </source>
</evidence>
<keyword evidence="3" id="KW-0479">Metal-binding</keyword>
<dbReference type="Pfam" id="PF12804">
    <property type="entry name" value="NTP_transf_3"/>
    <property type="match status" value="1"/>
</dbReference>
<dbReference type="InterPro" id="IPR013482">
    <property type="entry name" value="Molybde_CF_guanTrfase"/>
</dbReference>
<dbReference type="KEGG" id="ptes:JQU52_09855"/>
<evidence type="ECO:0000256" key="6">
    <source>
        <dbReference type="ARBA" id="ARBA00023134"/>
    </source>
</evidence>
<protein>
    <submittedName>
        <fullName evidence="9">Molybdenum cofactor guanylyltransferase</fullName>
    </submittedName>
</protein>
<dbReference type="CDD" id="cd02503">
    <property type="entry name" value="MobA"/>
    <property type="match status" value="1"/>
</dbReference>
<accession>A0A892ZDL5</accession>
<organism evidence="9 10">
    <name type="scientific">Paralysiella testudinis</name>
    <dbReference type="NCBI Taxonomy" id="2809020"/>
    <lineage>
        <taxon>Bacteria</taxon>
        <taxon>Pseudomonadati</taxon>
        <taxon>Pseudomonadota</taxon>
        <taxon>Betaproteobacteria</taxon>
        <taxon>Neisseriales</taxon>
        <taxon>Neisseriaceae</taxon>
        <taxon>Paralysiella</taxon>
    </lineage>
</organism>
<evidence type="ECO:0000256" key="3">
    <source>
        <dbReference type="ARBA" id="ARBA00022723"/>
    </source>
</evidence>
<dbReference type="SUPFAM" id="SSF53448">
    <property type="entry name" value="Nucleotide-diphospho-sugar transferases"/>
    <property type="match status" value="1"/>
</dbReference>
<dbReference type="AlphaFoldDB" id="A0A892ZDL5"/>
<dbReference type="PANTHER" id="PTHR19136:SF81">
    <property type="entry name" value="MOLYBDENUM COFACTOR GUANYLYLTRANSFERASE"/>
    <property type="match status" value="1"/>
</dbReference>
<dbReference type="InterPro" id="IPR025877">
    <property type="entry name" value="MobA-like_NTP_Trfase"/>
</dbReference>
<dbReference type="GO" id="GO:0016779">
    <property type="term" value="F:nucleotidyltransferase activity"/>
    <property type="evidence" value="ECO:0007669"/>
    <property type="project" value="UniProtKB-KW"/>
</dbReference>
<dbReference type="EMBL" id="CP069798">
    <property type="protein sequence ID" value="QRQ81032.1"/>
    <property type="molecule type" value="Genomic_DNA"/>
</dbReference>
<dbReference type="GO" id="GO:1902758">
    <property type="term" value="P:bis(molybdopterin guanine dinucleotide)molybdenum biosynthetic process"/>
    <property type="evidence" value="ECO:0007669"/>
    <property type="project" value="TreeGrafter"/>
</dbReference>
<dbReference type="GO" id="GO:0005525">
    <property type="term" value="F:GTP binding"/>
    <property type="evidence" value="ECO:0007669"/>
    <property type="project" value="UniProtKB-KW"/>
</dbReference>
<proteinExistence type="predicted"/>
<reference evidence="9" key="1">
    <citation type="submission" date="2021-02" db="EMBL/GenBank/DDBJ databases">
        <title>Neisseriaceae sp. 26B isolated from the cloaca of a Common Toad-headed Turtle (Mesoclemmys nasuta).</title>
        <authorList>
            <person name="Spergser J."/>
            <person name="Busse H.-J."/>
        </authorList>
    </citation>
    <scope>NUCLEOTIDE SEQUENCE</scope>
    <source>
        <strain evidence="9">26B</strain>
    </source>
</reference>
<evidence type="ECO:0000256" key="1">
    <source>
        <dbReference type="ARBA" id="ARBA00022490"/>
    </source>
</evidence>
<feature type="domain" description="MobA-like NTP transferase" evidence="8">
    <location>
        <begin position="10"/>
        <end position="164"/>
    </location>
</feature>
<keyword evidence="4" id="KW-0547">Nucleotide-binding</keyword>
<keyword evidence="2" id="KW-0808">Transferase</keyword>
<keyword evidence="6" id="KW-0342">GTP-binding</keyword>
<evidence type="ECO:0000256" key="7">
    <source>
        <dbReference type="ARBA" id="ARBA00023150"/>
    </source>
</evidence>
<dbReference type="InterPro" id="IPR029044">
    <property type="entry name" value="Nucleotide-diphossugar_trans"/>
</dbReference>
<gene>
    <name evidence="9" type="ORF">JQU52_09855</name>
</gene>
<evidence type="ECO:0000256" key="2">
    <source>
        <dbReference type="ARBA" id="ARBA00022679"/>
    </source>
</evidence>
<evidence type="ECO:0000313" key="10">
    <source>
        <dbReference type="Proteomes" id="UP000653156"/>
    </source>
</evidence>